<keyword evidence="1" id="KW-0732">Signal</keyword>
<evidence type="ECO:0000313" key="4">
    <source>
        <dbReference type="Proteomes" id="UP000756530"/>
    </source>
</evidence>
<feature type="domain" description="Thiol:disulfide interchange protein DsbD N-terminal" evidence="2">
    <location>
        <begin position="35"/>
        <end position="142"/>
    </location>
</feature>
<keyword evidence="4" id="KW-1185">Reference proteome</keyword>
<dbReference type="Pfam" id="PF11412">
    <property type="entry name" value="DsbD_N"/>
    <property type="match status" value="1"/>
</dbReference>
<accession>A0ABS6SWP7</accession>
<proteinExistence type="predicted"/>
<comment type="caution">
    <text evidence="3">The sequence shown here is derived from an EMBL/GenBank/DDBJ whole genome shotgun (WGS) entry which is preliminary data.</text>
</comment>
<evidence type="ECO:0000259" key="2">
    <source>
        <dbReference type="Pfam" id="PF11412"/>
    </source>
</evidence>
<reference evidence="3 4" key="1">
    <citation type="submission" date="2021-05" db="EMBL/GenBank/DDBJ databases">
        <title>Culturable bacteria isolated from Daya Bay.</title>
        <authorList>
            <person name="Zheng W."/>
            <person name="Yu S."/>
            <person name="Huang Y."/>
        </authorList>
    </citation>
    <scope>NUCLEOTIDE SEQUENCE [LARGE SCALE GENOMIC DNA]</scope>
    <source>
        <strain evidence="3 4">DP4N28-5</strain>
    </source>
</reference>
<gene>
    <name evidence="3" type="ORF">KJP28_00460</name>
</gene>
<evidence type="ECO:0000313" key="3">
    <source>
        <dbReference type="EMBL" id="MBV7377377.1"/>
    </source>
</evidence>
<organism evidence="3 4">
    <name type="scientific">Maritimibacter dapengensis</name>
    <dbReference type="NCBI Taxonomy" id="2836868"/>
    <lineage>
        <taxon>Bacteria</taxon>
        <taxon>Pseudomonadati</taxon>
        <taxon>Pseudomonadota</taxon>
        <taxon>Alphaproteobacteria</taxon>
        <taxon>Rhodobacterales</taxon>
        <taxon>Roseobacteraceae</taxon>
        <taxon>Maritimibacter</taxon>
    </lineage>
</organism>
<dbReference type="EMBL" id="JAHUZE010000001">
    <property type="protein sequence ID" value="MBV7377377.1"/>
    <property type="molecule type" value="Genomic_DNA"/>
</dbReference>
<dbReference type="Proteomes" id="UP000756530">
    <property type="component" value="Unassembled WGS sequence"/>
</dbReference>
<dbReference type="RefSeq" id="WP_218390267.1">
    <property type="nucleotide sequence ID" value="NZ_JAHUZE010000001.1"/>
</dbReference>
<dbReference type="InterPro" id="IPR028250">
    <property type="entry name" value="DsbDN"/>
</dbReference>
<sequence length="269" mass="28694">MRKILLSIVLALMAAPVWAEMPKASITLLTGWRMENGNHMAALHVVLEPGWKTYWRAPGDGGIPPELDWTGSENLATVAYHWPVPEVLDVSGMTTIGYREELLLPIEVTPEVAGEDVTLSAELLLGICEHICVPVNETLDATLPADLTQPSAAILRALELRPDTEAEAGVASVACEVENISDGVRVHAVLDLPQIAQGETVVFEARDAGVWVSEAVGGRDEAGPIAVYADLVAPDGKPFDVEAADMRFTVLGAGRGVDVQGCDTIERAD</sequence>
<protein>
    <recommendedName>
        <fullName evidence="2">Thiol:disulfide interchange protein DsbD N-terminal domain-containing protein</fullName>
    </recommendedName>
</protein>
<name>A0ABS6SWP7_9RHOB</name>
<feature type="chain" id="PRO_5045521881" description="Thiol:disulfide interchange protein DsbD N-terminal domain-containing protein" evidence="1">
    <location>
        <begin position="20"/>
        <end position="269"/>
    </location>
</feature>
<feature type="signal peptide" evidence="1">
    <location>
        <begin position="1"/>
        <end position="19"/>
    </location>
</feature>
<evidence type="ECO:0000256" key="1">
    <source>
        <dbReference type="SAM" id="SignalP"/>
    </source>
</evidence>